<dbReference type="PROSITE" id="PS51015">
    <property type="entry name" value="YDG"/>
    <property type="match status" value="1"/>
</dbReference>
<feature type="region of interest" description="Disordered" evidence="3">
    <location>
        <begin position="369"/>
        <end position="505"/>
    </location>
</feature>
<dbReference type="InterPro" id="IPR015947">
    <property type="entry name" value="PUA-like_sf"/>
</dbReference>
<dbReference type="SMART" id="SM00466">
    <property type="entry name" value="SRA"/>
    <property type="match status" value="1"/>
</dbReference>
<dbReference type="PANTHER" id="PTHR14140:SF27">
    <property type="entry name" value="OS04G0289800 PROTEIN"/>
    <property type="match status" value="1"/>
</dbReference>
<feature type="region of interest" description="Disordered" evidence="3">
    <location>
        <begin position="305"/>
        <end position="335"/>
    </location>
</feature>
<protein>
    <recommendedName>
        <fullName evidence="4">YDG domain-containing protein</fullName>
    </recommendedName>
</protein>
<dbReference type="GO" id="GO:0016567">
    <property type="term" value="P:protein ubiquitination"/>
    <property type="evidence" value="ECO:0007669"/>
    <property type="project" value="TreeGrafter"/>
</dbReference>
<dbReference type="OrthoDB" id="202470at2759"/>
<dbReference type="GO" id="GO:0061630">
    <property type="term" value="F:ubiquitin protein ligase activity"/>
    <property type="evidence" value="ECO:0007669"/>
    <property type="project" value="TreeGrafter"/>
</dbReference>
<evidence type="ECO:0000259" key="4">
    <source>
        <dbReference type="PROSITE" id="PS51015"/>
    </source>
</evidence>
<dbReference type="EMBL" id="JAACJN010000006">
    <property type="protein sequence ID" value="KAF5392160.1"/>
    <property type="molecule type" value="Genomic_DNA"/>
</dbReference>
<dbReference type="PANTHER" id="PTHR14140">
    <property type="entry name" value="E3 UBIQUITIN-PROTEIN LIGASE UHRF-RELATED"/>
    <property type="match status" value="1"/>
</dbReference>
<evidence type="ECO:0000256" key="3">
    <source>
        <dbReference type="SAM" id="MobiDB-lite"/>
    </source>
</evidence>
<keyword evidence="1 2" id="KW-0539">Nucleus</keyword>
<dbReference type="InterPro" id="IPR003105">
    <property type="entry name" value="SRA_YDG"/>
</dbReference>
<keyword evidence="6" id="KW-1185">Reference proteome</keyword>
<reference evidence="5 6" key="1">
    <citation type="journal article" date="2020" name="ISME J.">
        <title>Uncovering the hidden diversity of litter-decomposition mechanisms in mushroom-forming fungi.</title>
        <authorList>
            <person name="Floudas D."/>
            <person name="Bentzer J."/>
            <person name="Ahren D."/>
            <person name="Johansson T."/>
            <person name="Persson P."/>
            <person name="Tunlid A."/>
        </authorList>
    </citation>
    <scope>NUCLEOTIDE SEQUENCE [LARGE SCALE GENOMIC DNA]</scope>
    <source>
        <strain evidence="5 6">CBS 406.79</strain>
    </source>
</reference>
<feature type="region of interest" description="Disordered" evidence="3">
    <location>
        <begin position="602"/>
        <end position="661"/>
    </location>
</feature>
<evidence type="ECO:0000256" key="2">
    <source>
        <dbReference type="PROSITE-ProRule" id="PRU00358"/>
    </source>
</evidence>
<dbReference type="InterPro" id="IPR045134">
    <property type="entry name" value="UHRF1/2-like"/>
</dbReference>
<evidence type="ECO:0000313" key="5">
    <source>
        <dbReference type="EMBL" id="KAF5392160.1"/>
    </source>
</evidence>
<gene>
    <name evidence="5" type="ORF">D9757_001395</name>
</gene>
<feature type="compositionally biased region" description="Basic and acidic residues" evidence="3">
    <location>
        <begin position="409"/>
        <end position="420"/>
    </location>
</feature>
<feature type="compositionally biased region" description="Polar residues" evidence="3">
    <location>
        <begin position="611"/>
        <end position="636"/>
    </location>
</feature>
<dbReference type="SUPFAM" id="SSF88697">
    <property type="entry name" value="PUA domain-like"/>
    <property type="match status" value="1"/>
</dbReference>
<dbReference type="Pfam" id="PF02182">
    <property type="entry name" value="SAD_SRA"/>
    <property type="match status" value="1"/>
</dbReference>
<sequence>MRRNVVVSWNILRGAVECRHFKLGIHRIAQASSVNTITMVFSKECDFRICEMQADSLVRRYPGLRIASIRLHWSLPDPTLASLRDPSHPKDLWGYVQEDSAADAFLRAVVDENEKWSGHEAFFIVSPQHAYWEGKSPYGSVDSKVLREQHWPDVPIKEGFDVSGSQGFFDCKKAERLLGWIHNRNKKRTYGYTDSSAWLAFYSRVSAGNGIHTGELLELTWVPFCRTGKNAVTEGWNSRKFSAWCLFCGSVSMDFYLSSIRLKISQCSSGGYEDDEDGGEKLRRYDSLSRLLDCIRDYENCIGGRRNARSGPQTEDQDWSNKNNKSLKNSCGAGKHPVRVIRGHTLNSRYAPSHGYRYDGLYKVTKRLDGQAPLPRPSQLTRRNDQDFDPASSGDEGSSSSSSSRSARSHSETTFVHDRSTPVGKVSKILEDQEDEDSDKEDILSGQQDKNRNGGPQNQRRGTLKMSNSPSMDKSFPRNAGVKRKRVLSPISIPSSGDEDNLPAPRTKRKRLISAISASSIQPNHSSDAHEDVISLFSDDEAIKSQRRHKQSVNYGERRSLALEQVPVLKSLTPRAAAIPGPTAHDKMIVDPRPWLSNLSQKKSLAEAPHRTTSQLSAPSQISPTISPSDDASKLTTLLPPPKASATVPSEPLDLELRSPSPRSVRAHYEIMALQSAIVGTSSVVAEVSPVKLAHSRSSSQETLRQVVASTETDDPSISVTSAQKHSLPGSESTAVVPAITSISPGEKLSRPEPEAEVTAVAPASKVVDEVIPAISDTTAQERPQAETQAVSATILSVPATAPVAAAPWLPIVLSWPKSQAHATPTAAQTSAPTTPTTELALVPATQQQVRPDHAKIPSPAPAAASAATDVLPSIAVAHTTPSSQYPAQTGFDWNPLLRDLYLIQLLENKRSQMQ</sequence>
<evidence type="ECO:0000313" key="6">
    <source>
        <dbReference type="Proteomes" id="UP000518752"/>
    </source>
</evidence>
<dbReference type="GO" id="GO:0044027">
    <property type="term" value="P:negative regulation of gene expression via chromosomal CpG island methylation"/>
    <property type="evidence" value="ECO:0007669"/>
    <property type="project" value="TreeGrafter"/>
</dbReference>
<dbReference type="Gene3D" id="2.30.280.10">
    <property type="entry name" value="SRA-YDG"/>
    <property type="match status" value="1"/>
</dbReference>
<feature type="region of interest" description="Disordered" evidence="3">
    <location>
        <begin position="709"/>
        <end position="734"/>
    </location>
</feature>
<evidence type="ECO:0000256" key="1">
    <source>
        <dbReference type="ARBA" id="ARBA00023242"/>
    </source>
</evidence>
<accession>A0A8H5HZT6</accession>
<dbReference type="InterPro" id="IPR036987">
    <property type="entry name" value="SRA-YDG_sf"/>
</dbReference>
<feature type="domain" description="YDG" evidence="4">
    <location>
        <begin position="206"/>
        <end position="387"/>
    </location>
</feature>
<name>A0A8H5HZT6_9AGAR</name>
<dbReference type="GO" id="GO:0005634">
    <property type="term" value="C:nucleus"/>
    <property type="evidence" value="ECO:0007669"/>
    <property type="project" value="UniProtKB-SubCell"/>
</dbReference>
<feature type="compositionally biased region" description="Low complexity" evidence="3">
    <location>
        <begin position="391"/>
        <end position="406"/>
    </location>
</feature>
<comment type="subcellular location">
    <subcellularLocation>
        <location evidence="2">Nucleus</location>
    </subcellularLocation>
</comment>
<dbReference type="AlphaFoldDB" id="A0A8H5HZT6"/>
<proteinExistence type="predicted"/>
<organism evidence="5 6">
    <name type="scientific">Collybiopsis confluens</name>
    <dbReference type="NCBI Taxonomy" id="2823264"/>
    <lineage>
        <taxon>Eukaryota</taxon>
        <taxon>Fungi</taxon>
        <taxon>Dikarya</taxon>
        <taxon>Basidiomycota</taxon>
        <taxon>Agaricomycotina</taxon>
        <taxon>Agaricomycetes</taxon>
        <taxon>Agaricomycetidae</taxon>
        <taxon>Agaricales</taxon>
        <taxon>Marasmiineae</taxon>
        <taxon>Omphalotaceae</taxon>
        <taxon>Collybiopsis</taxon>
    </lineage>
</organism>
<comment type="caution">
    <text evidence="5">The sequence shown here is derived from an EMBL/GenBank/DDBJ whole genome shotgun (WGS) entry which is preliminary data.</text>
</comment>
<feature type="compositionally biased region" description="Low complexity" evidence="3">
    <location>
        <begin position="320"/>
        <end position="330"/>
    </location>
</feature>
<feature type="compositionally biased region" description="Polar residues" evidence="3">
    <location>
        <begin position="454"/>
        <end position="472"/>
    </location>
</feature>
<dbReference type="Proteomes" id="UP000518752">
    <property type="component" value="Unassembled WGS sequence"/>
</dbReference>